<sequence>MKRYLEQPADDTTLVLRHGGGQRGKAVLDQVRGLADAIEIPCLEIKKDQDRYDFAMGEFHRLGAQATPGAARQLVLAYAGGLGELAGACAQIVETAGARITEDDVERATEGRVEASAFKVADAATAGKAADALVLLRQALSTGTDPIPMLAALNFKLRGIARAYGARGSAGQLAKDLGMAPWQAERAVKDGRAWSEEHLAAAIDFAAETEWLLKGGSRDPEYALERFVLFVARRGREPRRA</sequence>
<name>A0ABN2LKS2_9MICO</name>
<dbReference type="EMBL" id="BAAAOB010000002">
    <property type="protein sequence ID" value="GAA1790088.1"/>
    <property type="molecule type" value="Genomic_DNA"/>
</dbReference>
<dbReference type="Gene3D" id="1.20.272.10">
    <property type="match status" value="1"/>
</dbReference>
<proteinExistence type="inferred from homology"/>
<keyword evidence="4" id="KW-0235">DNA replication</keyword>
<comment type="catalytic activity">
    <reaction evidence="7">
        <text>DNA(n) + a 2'-deoxyribonucleoside 5'-triphosphate = DNA(n+1) + diphosphate</text>
        <dbReference type="Rhea" id="RHEA:22508"/>
        <dbReference type="Rhea" id="RHEA-COMP:17339"/>
        <dbReference type="Rhea" id="RHEA-COMP:17340"/>
        <dbReference type="ChEBI" id="CHEBI:33019"/>
        <dbReference type="ChEBI" id="CHEBI:61560"/>
        <dbReference type="ChEBI" id="CHEBI:173112"/>
        <dbReference type="EC" id="2.7.7.7"/>
    </reaction>
</comment>
<keyword evidence="10" id="KW-1185">Reference proteome</keyword>
<keyword evidence="2" id="KW-0808">Transferase</keyword>
<evidence type="ECO:0000256" key="1">
    <source>
        <dbReference type="ARBA" id="ARBA00012417"/>
    </source>
</evidence>
<feature type="domain" description="DNA polymerase III delta subunit-like C-terminal" evidence="8">
    <location>
        <begin position="115"/>
        <end position="229"/>
    </location>
</feature>
<organism evidence="9 10">
    <name type="scientific">Leucobacter iarius</name>
    <dbReference type="NCBI Taxonomy" id="333963"/>
    <lineage>
        <taxon>Bacteria</taxon>
        <taxon>Bacillati</taxon>
        <taxon>Actinomycetota</taxon>
        <taxon>Actinomycetes</taxon>
        <taxon>Micrococcales</taxon>
        <taxon>Microbacteriaceae</taxon>
        <taxon>Leucobacter</taxon>
    </lineage>
</organism>
<comment type="similarity">
    <text evidence="6">Belongs to the DNA polymerase HolA subunit family.</text>
</comment>
<accession>A0ABN2LKS2</accession>
<evidence type="ECO:0000313" key="9">
    <source>
        <dbReference type="EMBL" id="GAA1790088.1"/>
    </source>
</evidence>
<keyword evidence="5" id="KW-0239">DNA-directed DNA polymerase</keyword>
<keyword evidence="3" id="KW-0548">Nucleotidyltransferase</keyword>
<dbReference type="InterPro" id="IPR048466">
    <property type="entry name" value="DNA_pol3_delta-like_C"/>
</dbReference>
<evidence type="ECO:0000256" key="2">
    <source>
        <dbReference type="ARBA" id="ARBA00022679"/>
    </source>
</evidence>
<reference evidence="9 10" key="1">
    <citation type="journal article" date="2019" name="Int. J. Syst. Evol. Microbiol.">
        <title>The Global Catalogue of Microorganisms (GCM) 10K type strain sequencing project: providing services to taxonomists for standard genome sequencing and annotation.</title>
        <authorList>
            <consortium name="The Broad Institute Genomics Platform"/>
            <consortium name="The Broad Institute Genome Sequencing Center for Infectious Disease"/>
            <person name="Wu L."/>
            <person name="Ma J."/>
        </authorList>
    </citation>
    <scope>NUCLEOTIDE SEQUENCE [LARGE SCALE GENOMIC DNA]</scope>
    <source>
        <strain evidence="9 10">JCM 14736</strain>
    </source>
</reference>
<evidence type="ECO:0000256" key="4">
    <source>
        <dbReference type="ARBA" id="ARBA00022705"/>
    </source>
</evidence>
<dbReference type="InterPro" id="IPR008921">
    <property type="entry name" value="DNA_pol3_clamp-load_cplx_C"/>
</dbReference>
<evidence type="ECO:0000313" key="10">
    <source>
        <dbReference type="Proteomes" id="UP001500851"/>
    </source>
</evidence>
<dbReference type="Pfam" id="PF21694">
    <property type="entry name" value="DNA_pol3_delta_C"/>
    <property type="match status" value="1"/>
</dbReference>
<dbReference type="Proteomes" id="UP001500851">
    <property type="component" value="Unassembled WGS sequence"/>
</dbReference>
<gene>
    <name evidence="9" type="ORF">GCM10009768_18860</name>
</gene>
<evidence type="ECO:0000256" key="5">
    <source>
        <dbReference type="ARBA" id="ARBA00022932"/>
    </source>
</evidence>
<evidence type="ECO:0000259" key="8">
    <source>
        <dbReference type="Pfam" id="PF21694"/>
    </source>
</evidence>
<comment type="caution">
    <text evidence="9">The sequence shown here is derived from an EMBL/GenBank/DDBJ whole genome shotgun (WGS) entry which is preliminary data.</text>
</comment>
<protein>
    <recommendedName>
        <fullName evidence="1">DNA-directed DNA polymerase</fullName>
        <ecNumber evidence="1">2.7.7.7</ecNumber>
    </recommendedName>
</protein>
<dbReference type="PANTHER" id="PTHR34388">
    <property type="entry name" value="DNA POLYMERASE III SUBUNIT DELTA"/>
    <property type="match status" value="1"/>
</dbReference>
<dbReference type="PANTHER" id="PTHR34388:SF1">
    <property type="entry name" value="DNA POLYMERASE III SUBUNIT DELTA"/>
    <property type="match status" value="1"/>
</dbReference>
<dbReference type="NCBIfam" id="TIGR01128">
    <property type="entry name" value="holA"/>
    <property type="match status" value="1"/>
</dbReference>
<dbReference type="InterPro" id="IPR005790">
    <property type="entry name" value="DNA_polIII_delta"/>
</dbReference>
<evidence type="ECO:0000256" key="6">
    <source>
        <dbReference type="ARBA" id="ARBA00034754"/>
    </source>
</evidence>
<evidence type="ECO:0000256" key="3">
    <source>
        <dbReference type="ARBA" id="ARBA00022695"/>
    </source>
</evidence>
<evidence type="ECO:0000256" key="7">
    <source>
        <dbReference type="ARBA" id="ARBA00049244"/>
    </source>
</evidence>
<dbReference type="EC" id="2.7.7.7" evidence="1"/>
<dbReference type="SUPFAM" id="SSF48019">
    <property type="entry name" value="post-AAA+ oligomerization domain-like"/>
    <property type="match status" value="1"/>
</dbReference>